<dbReference type="InterPro" id="IPR045584">
    <property type="entry name" value="Pilin-like"/>
</dbReference>
<keyword evidence="3" id="KW-0488">Methylation</keyword>
<accession>A0AAD1NYM6</accession>
<evidence type="ECO:0000313" key="10">
    <source>
        <dbReference type="EMBL" id="BCZ87130.1"/>
    </source>
</evidence>
<dbReference type="Proteomes" id="UP000825379">
    <property type="component" value="Chromosome"/>
</dbReference>
<evidence type="ECO:0000256" key="9">
    <source>
        <dbReference type="SAM" id="Phobius"/>
    </source>
</evidence>
<dbReference type="NCBIfam" id="TIGR02532">
    <property type="entry name" value="IV_pilin_GFxxxE"/>
    <property type="match status" value="1"/>
</dbReference>
<dbReference type="EMBL" id="AP024926">
    <property type="protein sequence ID" value="BCZ87130.1"/>
    <property type="molecule type" value="Genomic_DNA"/>
</dbReference>
<reference evidence="10" key="1">
    <citation type="submission" date="2021-07" db="EMBL/GenBank/DDBJ databases">
        <title>Complete genome sequences of four Thermus thermophilus strains isolated from Arima Hot Spring in Japan.</title>
        <authorList>
            <person name="Tomariguchi N."/>
            <person name="Ueno Y."/>
            <person name="Miyazaki K."/>
        </authorList>
    </citation>
    <scope>NUCLEOTIDE SEQUENCE</scope>
    <source>
        <strain evidence="10">AA1-1</strain>
    </source>
</reference>
<dbReference type="PANTHER" id="PTHR30093">
    <property type="entry name" value="GENERAL SECRETION PATHWAY PROTEIN G"/>
    <property type="match status" value="1"/>
</dbReference>
<keyword evidence="6 9" id="KW-1133">Transmembrane helix</keyword>
<dbReference type="PANTHER" id="PTHR30093:SF44">
    <property type="entry name" value="TYPE II SECRETION SYSTEM CORE PROTEIN G"/>
    <property type="match status" value="1"/>
</dbReference>
<sequence>MRNAKGFTLIELLIVIAIVAILAAVLIPNVLNARKRALTAAAQSYARDVLIALESAQTANTKINYTLNADDNRIQIVTEGKVGKAVALPLEPDGTETQEVNMTEYLKAPTSGITDVWLKGPSTIQVQQNLPGGTQCVELDTQTNALTTTADNCQ</sequence>
<evidence type="ECO:0000256" key="3">
    <source>
        <dbReference type="ARBA" id="ARBA00022481"/>
    </source>
</evidence>
<evidence type="ECO:0000256" key="6">
    <source>
        <dbReference type="ARBA" id="ARBA00022989"/>
    </source>
</evidence>
<dbReference type="PROSITE" id="PS00409">
    <property type="entry name" value="PROKAR_NTER_METHYL"/>
    <property type="match status" value="1"/>
</dbReference>
<dbReference type="SUPFAM" id="SSF54523">
    <property type="entry name" value="Pili subunits"/>
    <property type="match status" value="1"/>
</dbReference>
<feature type="transmembrane region" description="Helical" evidence="9">
    <location>
        <begin position="6"/>
        <end position="27"/>
    </location>
</feature>
<comment type="subcellular location">
    <subcellularLocation>
        <location evidence="1">Cell outer membrane</location>
        <topology evidence="1">Single-pass membrane protein</topology>
    </subcellularLocation>
    <subcellularLocation>
        <location evidence="2">Periplasm</location>
    </subcellularLocation>
</comment>
<evidence type="ECO:0000256" key="4">
    <source>
        <dbReference type="ARBA" id="ARBA00022692"/>
    </source>
</evidence>
<proteinExistence type="predicted"/>
<evidence type="ECO:0000256" key="1">
    <source>
        <dbReference type="ARBA" id="ARBA00004203"/>
    </source>
</evidence>
<name>A0AAD1NYM6_THETH</name>
<dbReference type="Gene3D" id="3.30.700.10">
    <property type="entry name" value="Glycoprotein, Type 4 Pilin"/>
    <property type="match status" value="1"/>
</dbReference>
<keyword evidence="5" id="KW-0574">Periplasm</keyword>
<dbReference type="GO" id="GO:0009279">
    <property type="term" value="C:cell outer membrane"/>
    <property type="evidence" value="ECO:0007669"/>
    <property type="project" value="UniProtKB-SubCell"/>
</dbReference>
<dbReference type="AlphaFoldDB" id="A0AAD1NYM6"/>
<organism evidence="10 11">
    <name type="scientific">Thermus thermophilus</name>
    <dbReference type="NCBI Taxonomy" id="274"/>
    <lineage>
        <taxon>Bacteria</taxon>
        <taxon>Thermotogati</taxon>
        <taxon>Deinococcota</taxon>
        <taxon>Deinococci</taxon>
        <taxon>Thermales</taxon>
        <taxon>Thermaceae</taxon>
        <taxon>Thermus</taxon>
    </lineage>
</organism>
<dbReference type="GO" id="GO:0042597">
    <property type="term" value="C:periplasmic space"/>
    <property type="evidence" value="ECO:0007669"/>
    <property type="project" value="UniProtKB-SubCell"/>
</dbReference>
<evidence type="ECO:0000256" key="7">
    <source>
        <dbReference type="ARBA" id="ARBA00023136"/>
    </source>
</evidence>
<evidence type="ECO:0000313" key="11">
    <source>
        <dbReference type="Proteomes" id="UP000825379"/>
    </source>
</evidence>
<evidence type="ECO:0000256" key="5">
    <source>
        <dbReference type="ARBA" id="ARBA00022764"/>
    </source>
</evidence>
<protein>
    <submittedName>
        <fullName evidence="10">Uncharacterized protein</fullName>
    </submittedName>
</protein>
<evidence type="ECO:0000256" key="8">
    <source>
        <dbReference type="ARBA" id="ARBA00023237"/>
    </source>
</evidence>
<keyword evidence="4 9" id="KW-0812">Transmembrane</keyword>
<dbReference type="InterPro" id="IPR012902">
    <property type="entry name" value="N_methyl_site"/>
</dbReference>
<keyword evidence="7 9" id="KW-0472">Membrane</keyword>
<evidence type="ECO:0000256" key="2">
    <source>
        <dbReference type="ARBA" id="ARBA00004418"/>
    </source>
</evidence>
<dbReference type="Pfam" id="PF07963">
    <property type="entry name" value="N_methyl"/>
    <property type="match status" value="1"/>
</dbReference>
<keyword evidence="8" id="KW-0998">Cell outer membrane</keyword>
<gene>
    <name evidence="10" type="ORF">TthAA11_13120</name>
</gene>